<dbReference type="AlphaFoldDB" id="A0A183Q850"/>
<keyword evidence="3" id="KW-1185">Reference proteome</keyword>
<dbReference type="Proteomes" id="UP000269396">
    <property type="component" value="Unassembled WGS sequence"/>
</dbReference>
<dbReference type="EMBL" id="UZAL01054343">
    <property type="protein sequence ID" value="VDP88503.1"/>
    <property type="molecule type" value="Genomic_DNA"/>
</dbReference>
<evidence type="ECO:0000313" key="3">
    <source>
        <dbReference type="Proteomes" id="UP000269396"/>
    </source>
</evidence>
<proteinExistence type="predicted"/>
<reference evidence="2 3" key="1">
    <citation type="submission" date="2018-11" db="EMBL/GenBank/DDBJ databases">
        <authorList>
            <consortium name="Pathogen Informatics"/>
        </authorList>
    </citation>
    <scope>NUCLEOTIDE SEQUENCE [LARGE SCALE GENOMIC DNA]</scope>
    <source>
        <strain>Denwood</strain>
        <strain evidence="3">Zambia</strain>
    </source>
</reference>
<evidence type="ECO:0000256" key="1">
    <source>
        <dbReference type="SAM" id="MobiDB-lite"/>
    </source>
</evidence>
<organism evidence="2 3">
    <name type="scientific">Schistosoma mattheei</name>
    <dbReference type="NCBI Taxonomy" id="31246"/>
    <lineage>
        <taxon>Eukaryota</taxon>
        <taxon>Metazoa</taxon>
        <taxon>Spiralia</taxon>
        <taxon>Lophotrochozoa</taxon>
        <taxon>Platyhelminthes</taxon>
        <taxon>Trematoda</taxon>
        <taxon>Digenea</taxon>
        <taxon>Strigeidida</taxon>
        <taxon>Schistosomatoidea</taxon>
        <taxon>Schistosomatidae</taxon>
        <taxon>Schistosoma</taxon>
    </lineage>
</organism>
<dbReference type="STRING" id="31246.A0A183Q850"/>
<feature type="compositionally biased region" description="Basic and acidic residues" evidence="1">
    <location>
        <begin position="42"/>
        <end position="65"/>
    </location>
</feature>
<gene>
    <name evidence="2" type="ORF">SMTD_LOCUS22786</name>
</gene>
<feature type="compositionally biased region" description="Polar residues" evidence="1">
    <location>
        <begin position="29"/>
        <end position="40"/>
    </location>
</feature>
<sequence length="65" mass="7262">MIRIFGLGSDDLDDDDDVDDVDVRLMNVPESTSNHGSMITPTKDKNQHLENQENDIIAKDDNASM</sequence>
<accession>A0A183Q850</accession>
<protein>
    <submittedName>
        <fullName evidence="2">Uncharacterized protein</fullName>
    </submittedName>
</protein>
<name>A0A183Q850_9TREM</name>
<evidence type="ECO:0000313" key="2">
    <source>
        <dbReference type="EMBL" id="VDP88503.1"/>
    </source>
</evidence>
<feature type="region of interest" description="Disordered" evidence="1">
    <location>
        <begin position="29"/>
        <end position="65"/>
    </location>
</feature>